<proteinExistence type="predicted"/>
<protein>
    <recommendedName>
        <fullName evidence="2">Polysaccharide pyruvyl transferase domain-containing protein</fullName>
    </recommendedName>
</protein>
<evidence type="ECO:0000256" key="1">
    <source>
        <dbReference type="SAM" id="MobiDB-lite"/>
    </source>
</evidence>
<organism evidence="3 4">
    <name type="scientific">Methylopila jiangsuensis</name>
    <dbReference type="NCBI Taxonomy" id="586230"/>
    <lineage>
        <taxon>Bacteria</taxon>
        <taxon>Pseudomonadati</taxon>
        <taxon>Pseudomonadota</taxon>
        <taxon>Alphaproteobacteria</taxon>
        <taxon>Hyphomicrobiales</taxon>
        <taxon>Methylopilaceae</taxon>
        <taxon>Methylopila</taxon>
    </lineage>
</organism>
<gene>
    <name evidence="3" type="ORF">GCM10008171_02730</name>
</gene>
<feature type="domain" description="Polysaccharide pyruvyl transferase" evidence="2">
    <location>
        <begin position="24"/>
        <end position="316"/>
    </location>
</feature>
<reference evidence="3" key="1">
    <citation type="journal article" date="2014" name="Int. J. Syst. Evol. Microbiol.">
        <title>Complete genome sequence of Corynebacterium casei LMG S-19264T (=DSM 44701T), isolated from a smear-ripened cheese.</title>
        <authorList>
            <consortium name="US DOE Joint Genome Institute (JGI-PGF)"/>
            <person name="Walter F."/>
            <person name="Albersmeier A."/>
            <person name="Kalinowski J."/>
            <person name="Ruckert C."/>
        </authorList>
    </citation>
    <scope>NUCLEOTIDE SEQUENCE</scope>
    <source>
        <strain evidence="3">VKM B-2555</strain>
    </source>
</reference>
<dbReference type="PANTHER" id="PTHR36836:SF1">
    <property type="entry name" value="COLANIC ACID BIOSYNTHESIS PROTEIN WCAK"/>
    <property type="match status" value="1"/>
</dbReference>
<dbReference type="Proteomes" id="UP001143364">
    <property type="component" value="Unassembled WGS sequence"/>
</dbReference>
<name>A0A9W6JFZ4_9HYPH</name>
<sequence length="404" mass="42426">MSGALSLPRPRGAVAIVFANLKGNLGDFAILHAMLAEAGRAFPGRALHVYSHPLHGVDDARMTAFRAQAPAFDYRGPTHSAPLGRFRTLALKLRLTPVSLGGAIRKRAASWTGRFAGFGSYEAVLFAGGEQWGGRDLGGAMFATLGAVRRQGAVAAAFPFSVKPSLLRLHSPSGLKRLFAALSRPLVTRDEASADLLRGAGVPAEKGADSVFGLSAEAAAIPLARDRDPERVLIAATGDADHVLGAAERLMSDGLRVEALTTCAEEDAATLAALSDRLGVVGRAPLTWQETVAEFKASRLVVTNRLHGVILGVLAEATLLPVANRTKVRSFVEDAALERHADDLAAIDGALAQAALAGRDDILARMRAHHDRSLGLRRSPLAPAPARAVPEPVSSGGEQPQWSS</sequence>
<dbReference type="RefSeq" id="WP_271202997.1">
    <property type="nucleotide sequence ID" value="NZ_BSFK01000004.1"/>
</dbReference>
<dbReference type="EMBL" id="BSFK01000004">
    <property type="protein sequence ID" value="GLK75019.1"/>
    <property type="molecule type" value="Genomic_DNA"/>
</dbReference>
<dbReference type="PANTHER" id="PTHR36836">
    <property type="entry name" value="COLANIC ACID BIOSYNTHESIS PROTEIN WCAK"/>
    <property type="match status" value="1"/>
</dbReference>
<evidence type="ECO:0000313" key="4">
    <source>
        <dbReference type="Proteomes" id="UP001143364"/>
    </source>
</evidence>
<feature type="region of interest" description="Disordered" evidence="1">
    <location>
        <begin position="374"/>
        <end position="404"/>
    </location>
</feature>
<feature type="compositionally biased region" description="Low complexity" evidence="1">
    <location>
        <begin position="376"/>
        <end position="395"/>
    </location>
</feature>
<evidence type="ECO:0000259" key="2">
    <source>
        <dbReference type="Pfam" id="PF04230"/>
    </source>
</evidence>
<comment type="caution">
    <text evidence="3">The sequence shown here is derived from an EMBL/GenBank/DDBJ whole genome shotgun (WGS) entry which is preliminary data.</text>
</comment>
<keyword evidence="4" id="KW-1185">Reference proteome</keyword>
<reference evidence="3" key="2">
    <citation type="submission" date="2023-01" db="EMBL/GenBank/DDBJ databases">
        <authorList>
            <person name="Sun Q."/>
            <person name="Evtushenko L."/>
        </authorList>
    </citation>
    <scope>NUCLEOTIDE SEQUENCE</scope>
    <source>
        <strain evidence="3">VKM B-2555</strain>
    </source>
</reference>
<evidence type="ECO:0000313" key="3">
    <source>
        <dbReference type="EMBL" id="GLK75019.1"/>
    </source>
</evidence>
<dbReference type="Pfam" id="PF04230">
    <property type="entry name" value="PS_pyruv_trans"/>
    <property type="match status" value="1"/>
</dbReference>
<accession>A0A9W6JFZ4</accession>
<dbReference type="AlphaFoldDB" id="A0A9W6JFZ4"/>
<dbReference type="InterPro" id="IPR007345">
    <property type="entry name" value="Polysacch_pyruvyl_Trfase"/>
</dbReference>